<proteinExistence type="predicted"/>
<protein>
    <submittedName>
        <fullName evidence="1">Uncharacterized protein</fullName>
    </submittedName>
</protein>
<sequence length="87" mass="10238">MQKQKWEKKLFKNKNVNHLSQVGMVVDKYLSLPLHVMVLKGLDVQLGNDILHQFLDTELDSIQSNTLYDDLIINLKTYPKRKKKNQD</sequence>
<comment type="caution">
    <text evidence="1">The sequence shown here is derived from an EMBL/GenBank/DDBJ whole genome shotgun (WGS) entry which is preliminary data.</text>
</comment>
<organism evidence="1 2">
    <name type="scientific">Dermatophagoides pteronyssinus</name>
    <name type="common">European house dust mite</name>
    <dbReference type="NCBI Taxonomy" id="6956"/>
    <lineage>
        <taxon>Eukaryota</taxon>
        <taxon>Metazoa</taxon>
        <taxon>Ecdysozoa</taxon>
        <taxon>Arthropoda</taxon>
        <taxon>Chelicerata</taxon>
        <taxon>Arachnida</taxon>
        <taxon>Acari</taxon>
        <taxon>Acariformes</taxon>
        <taxon>Sarcoptiformes</taxon>
        <taxon>Astigmata</taxon>
        <taxon>Psoroptidia</taxon>
        <taxon>Analgoidea</taxon>
        <taxon>Pyroglyphidae</taxon>
        <taxon>Dermatophagoidinae</taxon>
        <taxon>Dermatophagoides</taxon>
    </lineage>
</organism>
<dbReference type="EMBL" id="NJHN03000036">
    <property type="protein sequence ID" value="KAH9422469.1"/>
    <property type="molecule type" value="Genomic_DNA"/>
</dbReference>
<evidence type="ECO:0000313" key="2">
    <source>
        <dbReference type="Proteomes" id="UP000887458"/>
    </source>
</evidence>
<dbReference type="Proteomes" id="UP000887458">
    <property type="component" value="Unassembled WGS sequence"/>
</dbReference>
<evidence type="ECO:0000313" key="1">
    <source>
        <dbReference type="EMBL" id="KAH9422469.1"/>
    </source>
</evidence>
<reference evidence="1 2" key="2">
    <citation type="journal article" date="2022" name="Mol. Biol. Evol.">
        <title>Comparative Genomics Reveals Insights into the Divergent Evolution of Astigmatic Mites and Household Pest Adaptations.</title>
        <authorList>
            <person name="Xiong Q."/>
            <person name="Wan A.T."/>
            <person name="Liu X."/>
            <person name="Fung C.S."/>
            <person name="Xiao X."/>
            <person name="Malainual N."/>
            <person name="Hou J."/>
            <person name="Wang L."/>
            <person name="Wang M."/>
            <person name="Yang K.Y."/>
            <person name="Cui Y."/>
            <person name="Leung E.L."/>
            <person name="Nong W."/>
            <person name="Shin S.K."/>
            <person name="Au S.W."/>
            <person name="Jeong K.Y."/>
            <person name="Chew F.T."/>
            <person name="Hui J.H."/>
            <person name="Leung T.F."/>
            <person name="Tungtrongchitr A."/>
            <person name="Zhong N."/>
            <person name="Liu Z."/>
            <person name="Tsui S.K."/>
        </authorList>
    </citation>
    <scope>NUCLEOTIDE SEQUENCE [LARGE SCALE GENOMIC DNA]</scope>
    <source>
        <strain evidence="1">Derp</strain>
    </source>
</reference>
<name>A0ABQ8JIQ1_DERPT</name>
<accession>A0ABQ8JIQ1</accession>
<gene>
    <name evidence="1" type="ORF">DERP_003145</name>
</gene>
<reference evidence="1 2" key="1">
    <citation type="journal article" date="2018" name="J. Allergy Clin. Immunol.">
        <title>High-quality assembly of Dermatophagoides pteronyssinus genome and transcriptome reveals a wide range of novel allergens.</title>
        <authorList>
            <person name="Liu X.Y."/>
            <person name="Yang K.Y."/>
            <person name="Wang M.Q."/>
            <person name="Kwok J.S."/>
            <person name="Zeng X."/>
            <person name="Yang Z."/>
            <person name="Xiao X.J."/>
            <person name="Lau C.P."/>
            <person name="Li Y."/>
            <person name="Huang Z.M."/>
            <person name="Ba J.G."/>
            <person name="Yim A.K."/>
            <person name="Ouyang C.Y."/>
            <person name="Ngai S.M."/>
            <person name="Chan T.F."/>
            <person name="Leung E.L."/>
            <person name="Liu L."/>
            <person name="Liu Z.G."/>
            <person name="Tsui S.K."/>
        </authorList>
    </citation>
    <scope>NUCLEOTIDE SEQUENCE [LARGE SCALE GENOMIC DNA]</scope>
    <source>
        <strain evidence="1">Derp</strain>
    </source>
</reference>
<keyword evidence="2" id="KW-1185">Reference proteome</keyword>